<reference evidence="2 3" key="1">
    <citation type="journal article" date="2013" name="Nat. Genet.">
        <title>The high-quality draft genome of peach (Prunus persica) identifies unique patterns of genetic diversity, domestication and genome evolution.</title>
        <authorList>
            <consortium name="International Peach Genome Initiative"/>
            <person name="Verde I."/>
            <person name="Abbott A.G."/>
            <person name="Scalabrin S."/>
            <person name="Jung S."/>
            <person name="Shu S."/>
            <person name="Marroni F."/>
            <person name="Zhebentyayeva T."/>
            <person name="Dettori M.T."/>
            <person name="Grimwood J."/>
            <person name="Cattonaro F."/>
            <person name="Zuccolo A."/>
            <person name="Rossini L."/>
            <person name="Jenkins J."/>
            <person name="Vendramin E."/>
            <person name="Meisel L.A."/>
            <person name="Decroocq V."/>
            <person name="Sosinski B."/>
            <person name="Prochnik S."/>
            <person name="Mitros T."/>
            <person name="Policriti A."/>
            <person name="Cipriani G."/>
            <person name="Dondini L."/>
            <person name="Ficklin S."/>
            <person name="Goodstein D.M."/>
            <person name="Xuan P."/>
            <person name="Del Fabbro C."/>
            <person name="Aramini V."/>
            <person name="Copetti D."/>
            <person name="Gonzalez S."/>
            <person name="Horner D.S."/>
            <person name="Falchi R."/>
            <person name="Lucas S."/>
            <person name="Mica E."/>
            <person name="Maldonado J."/>
            <person name="Lazzari B."/>
            <person name="Bielenberg D."/>
            <person name="Pirona R."/>
            <person name="Miculan M."/>
            <person name="Barakat A."/>
            <person name="Testolin R."/>
            <person name="Stella A."/>
            <person name="Tartarini S."/>
            <person name="Tonutti P."/>
            <person name="Arus P."/>
            <person name="Orellana A."/>
            <person name="Wells C."/>
            <person name="Main D."/>
            <person name="Vizzotto G."/>
            <person name="Silva H."/>
            <person name="Salamini F."/>
            <person name="Schmutz J."/>
            <person name="Morgante M."/>
            <person name="Rokhsar D.S."/>
        </authorList>
    </citation>
    <scope>NUCLEOTIDE SEQUENCE [LARGE SCALE GENOMIC DNA]</scope>
    <source>
        <strain evidence="3">cv. Nemared</strain>
    </source>
</reference>
<keyword evidence="3" id="KW-1185">Reference proteome</keyword>
<dbReference type="AlphaFoldDB" id="A0A251PBX5"/>
<name>A0A251PBX5_PRUPE</name>
<dbReference type="Gramene" id="ONI09083">
    <property type="protein sequence ID" value="ONI09083"/>
    <property type="gene ID" value="PRUPE_5G216900"/>
</dbReference>
<feature type="chain" id="PRO_5012106182" evidence="1">
    <location>
        <begin position="21"/>
        <end position="492"/>
    </location>
</feature>
<organism evidence="2 3">
    <name type="scientific">Prunus persica</name>
    <name type="common">Peach</name>
    <name type="synonym">Amygdalus persica</name>
    <dbReference type="NCBI Taxonomy" id="3760"/>
    <lineage>
        <taxon>Eukaryota</taxon>
        <taxon>Viridiplantae</taxon>
        <taxon>Streptophyta</taxon>
        <taxon>Embryophyta</taxon>
        <taxon>Tracheophyta</taxon>
        <taxon>Spermatophyta</taxon>
        <taxon>Magnoliopsida</taxon>
        <taxon>eudicotyledons</taxon>
        <taxon>Gunneridae</taxon>
        <taxon>Pentapetalae</taxon>
        <taxon>rosids</taxon>
        <taxon>fabids</taxon>
        <taxon>Rosales</taxon>
        <taxon>Rosaceae</taxon>
        <taxon>Amygdaloideae</taxon>
        <taxon>Amygdaleae</taxon>
        <taxon>Prunus</taxon>
    </lineage>
</organism>
<evidence type="ECO:0000313" key="3">
    <source>
        <dbReference type="Proteomes" id="UP000006882"/>
    </source>
</evidence>
<protein>
    <submittedName>
        <fullName evidence="2">Uncharacterized protein</fullName>
    </submittedName>
</protein>
<evidence type="ECO:0000256" key="1">
    <source>
        <dbReference type="SAM" id="SignalP"/>
    </source>
</evidence>
<evidence type="ECO:0000313" key="2">
    <source>
        <dbReference type="EMBL" id="ONI09083.1"/>
    </source>
</evidence>
<feature type="signal peptide" evidence="1">
    <location>
        <begin position="1"/>
        <end position="20"/>
    </location>
</feature>
<gene>
    <name evidence="2" type="ORF">PRUPE_5G216900</name>
</gene>
<sequence>MSFLCLARLISSFICRAIQTSQNICPSIFYFQNFRRPRHSLCPAQLGIFSIAEALSSGTMSQPSTAAKLTSGQDHVASRQDNLLGKISEMEKSMGKISQMEKSLGKIWEMNKSLGKILEMEKSLGKIPEMEESLGQLFDLTKSITEELCLLLPIPHVTTAIPISTVIDGSPNHEAVKLYPSLPVDWEHASTRSVYLLVSSYGREYSNAIYEVKFKHGAGVTHEPPVVGLVAKFCEGICIQAARNFNRSKLYILMQEGGYIIDTNNNRKRWNRVQVDTSIRYAPFHGRAVVVGKTICALHGDEFIGFSFSMDKGNDDIIAYSLRKMFVLQGLEIASPPWPFCDYKTEYLVHLGNLDFFHVKTGCCDVNIEVQFLCITTFQVVVGDGGRDMIKTINSTVHSVDIKDLDWFWLIFCFTPDFGDYEPISDKQDCTMDENCFLVGGNYTTMAKKEEAKQGIAARKLEEIAARQLEIRNYKKICPSNMRIQKPRRATT</sequence>
<accession>A0A251PBX5</accession>
<keyword evidence="1" id="KW-0732">Signal</keyword>
<dbReference type="Proteomes" id="UP000006882">
    <property type="component" value="Chromosome G5"/>
</dbReference>
<proteinExistence type="predicted"/>
<dbReference type="EMBL" id="CM007655">
    <property type="protein sequence ID" value="ONI09083.1"/>
    <property type="molecule type" value="Genomic_DNA"/>
</dbReference>